<feature type="domain" description="ABC transporter" evidence="4">
    <location>
        <begin position="7"/>
        <end position="243"/>
    </location>
</feature>
<dbReference type="PANTHER" id="PTHR43023">
    <property type="entry name" value="PROTEIN TRIGALACTOSYLDIACYLGLYCEROL 3, CHLOROPLASTIC"/>
    <property type="match status" value="1"/>
</dbReference>
<dbReference type="PROSITE" id="PS00211">
    <property type="entry name" value="ABC_TRANSPORTER_1"/>
    <property type="match status" value="1"/>
</dbReference>
<keyword evidence="3 5" id="KW-0067">ATP-binding</keyword>
<dbReference type="Proteomes" id="UP000731465">
    <property type="component" value="Unassembled WGS sequence"/>
</dbReference>
<protein>
    <submittedName>
        <fullName evidence="5">ATP-binding cassette domain-containing protein</fullName>
    </submittedName>
</protein>
<dbReference type="Pfam" id="PF00005">
    <property type="entry name" value="ABC_tran"/>
    <property type="match status" value="1"/>
</dbReference>
<keyword evidence="1" id="KW-0813">Transport</keyword>
<evidence type="ECO:0000256" key="2">
    <source>
        <dbReference type="ARBA" id="ARBA00022741"/>
    </source>
</evidence>
<proteinExistence type="predicted"/>
<dbReference type="SUPFAM" id="SSF52540">
    <property type="entry name" value="P-loop containing nucleoside triphosphate hydrolases"/>
    <property type="match status" value="1"/>
</dbReference>
<dbReference type="Gene3D" id="3.40.50.300">
    <property type="entry name" value="P-loop containing nucleotide triphosphate hydrolases"/>
    <property type="match status" value="1"/>
</dbReference>
<keyword evidence="2" id="KW-0547">Nucleotide-binding</keyword>
<accession>A0ABS7DJ77</accession>
<evidence type="ECO:0000256" key="3">
    <source>
        <dbReference type="ARBA" id="ARBA00022840"/>
    </source>
</evidence>
<gene>
    <name evidence="5" type="ORF">J5V48_08360</name>
</gene>
<dbReference type="InterPro" id="IPR003439">
    <property type="entry name" value="ABC_transporter-like_ATP-bd"/>
</dbReference>
<dbReference type="InterPro" id="IPR027417">
    <property type="entry name" value="P-loop_NTPase"/>
</dbReference>
<dbReference type="InterPro" id="IPR017871">
    <property type="entry name" value="ABC_transporter-like_CS"/>
</dbReference>
<dbReference type="InterPro" id="IPR003593">
    <property type="entry name" value="AAA+_ATPase"/>
</dbReference>
<dbReference type="GO" id="GO:0005524">
    <property type="term" value="F:ATP binding"/>
    <property type="evidence" value="ECO:0007669"/>
    <property type="project" value="UniProtKB-KW"/>
</dbReference>
<name>A0ABS7DJ77_9GAMM</name>
<evidence type="ECO:0000256" key="1">
    <source>
        <dbReference type="ARBA" id="ARBA00022448"/>
    </source>
</evidence>
<evidence type="ECO:0000259" key="4">
    <source>
        <dbReference type="PROSITE" id="PS50893"/>
    </source>
</evidence>
<evidence type="ECO:0000313" key="5">
    <source>
        <dbReference type="EMBL" id="MBW7570905.1"/>
    </source>
</evidence>
<organism evidence="5 6">
    <name type="scientific">Succinivibrio faecicola</name>
    <dbReference type="NCBI Taxonomy" id="2820300"/>
    <lineage>
        <taxon>Bacteria</taxon>
        <taxon>Pseudomonadati</taxon>
        <taxon>Pseudomonadota</taxon>
        <taxon>Gammaproteobacteria</taxon>
        <taxon>Aeromonadales</taxon>
        <taxon>Succinivibrionaceae</taxon>
        <taxon>Succinivibrio</taxon>
    </lineage>
</organism>
<sequence>MNFESLIEVKDVSFSYLNKQIYKNLSLSIPKGKITAILGPSGTGKTTILRLIGAQLVPDKGEILFDGINVHSLRRKQLYKLRERMSMLFQSGALFADMTVFENVAFPLREHTNLSEDLLADVVLMNLEAVGMRHAANLYPSELSGGMARRAALARSIALDPDLVMYDEPFVGQDPITKGVLVKLISDINKSLGKTSIVVTHDVKEILEIAHYVYILAEGSVLGQGTPEEILNSTDPRVNQFIRGDFDGPYAYKLKGEDNYIEEL</sequence>
<evidence type="ECO:0000313" key="6">
    <source>
        <dbReference type="Proteomes" id="UP000731465"/>
    </source>
</evidence>
<dbReference type="CDD" id="cd03261">
    <property type="entry name" value="ABC_Org_Solvent_Resistant"/>
    <property type="match status" value="1"/>
</dbReference>
<reference evidence="5 6" key="1">
    <citation type="submission" date="2021-03" db="EMBL/GenBank/DDBJ databases">
        <title>Succinivibrio sp. nov. isolated from feces of cow.</title>
        <authorList>
            <person name="Choi J.-Y."/>
        </authorList>
    </citation>
    <scope>NUCLEOTIDE SEQUENCE [LARGE SCALE GENOMIC DNA]</scope>
    <source>
        <strain evidence="5 6">AGMB01872</strain>
    </source>
</reference>
<keyword evidence="6" id="KW-1185">Reference proteome</keyword>
<dbReference type="EMBL" id="JAGFNY010000035">
    <property type="protein sequence ID" value="MBW7570905.1"/>
    <property type="molecule type" value="Genomic_DNA"/>
</dbReference>
<dbReference type="PROSITE" id="PS50893">
    <property type="entry name" value="ABC_TRANSPORTER_2"/>
    <property type="match status" value="1"/>
</dbReference>
<comment type="caution">
    <text evidence="5">The sequence shown here is derived from an EMBL/GenBank/DDBJ whole genome shotgun (WGS) entry which is preliminary data.</text>
</comment>
<dbReference type="PANTHER" id="PTHR43023:SF6">
    <property type="entry name" value="INTERMEMBRANE PHOSPHOLIPID TRANSPORT SYSTEM ATP-BINDING PROTEIN MLAF"/>
    <property type="match status" value="1"/>
</dbReference>
<dbReference type="SMART" id="SM00382">
    <property type="entry name" value="AAA"/>
    <property type="match status" value="1"/>
</dbReference>
<dbReference type="RefSeq" id="WP_219938130.1">
    <property type="nucleotide sequence ID" value="NZ_JAGFNY010000035.1"/>
</dbReference>